<keyword evidence="4 9" id="KW-0132">Cell division</keyword>
<keyword evidence="3 9" id="KW-0997">Cell inner membrane</keyword>
<dbReference type="PANTHER" id="PTHR35851">
    <property type="entry name" value="CELL DIVISION PROTEIN FTSQ"/>
    <property type="match status" value="1"/>
</dbReference>
<dbReference type="GO" id="GO:0032153">
    <property type="term" value="C:cell division site"/>
    <property type="evidence" value="ECO:0007669"/>
    <property type="project" value="UniProtKB-UniRule"/>
</dbReference>
<dbReference type="InterPro" id="IPR026579">
    <property type="entry name" value="FtsQ"/>
</dbReference>
<dbReference type="InterPro" id="IPR045335">
    <property type="entry name" value="FtsQ_C_sf"/>
</dbReference>
<feature type="region of interest" description="Disordered" evidence="10">
    <location>
        <begin position="1"/>
        <end position="33"/>
    </location>
</feature>
<dbReference type="InterPro" id="IPR005548">
    <property type="entry name" value="Cell_div_FtsQ/DivIB_C"/>
</dbReference>
<dbReference type="Proteomes" id="UP000218767">
    <property type="component" value="Unassembled WGS sequence"/>
</dbReference>
<comment type="subunit">
    <text evidence="9">Part of a complex composed of FtsB, FtsL and FtsQ.</text>
</comment>
<feature type="transmembrane region" description="Helical" evidence="9">
    <location>
        <begin position="37"/>
        <end position="53"/>
    </location>
</feature>
<dbReference type="EMBL" id="NVUL01000003">
    <property type="protein sequence ID" value="PCI81880.1"/>
    <property type="molecule type" value="Genomic_DNA"/>
</dbReference>
<dbReference type="InterPro" id="IPR013685">
    <property type="entry name" value="POTRA_FtsQ_type"/>
</dbReference>
<gene>
    <name evidence="9" type="primary">ftsQ</name>
    <name evidence="12" type="ORF">COB20_01070</name>
</gene>
<evidence type="ECO:0000256" key="10">
    <source>
        <dbReference type="SAM" id="MobiDB-lite"/>
    </source>
</evidence>
<dbReference type="GO" id="GO:0090529">
    <property type="term" value="P:cell septum assembly"/>
    <property type="evidence" value="ECO:0007669"/>
    <property type="project" value="InterPro"/>
</dbReference>
<keyword evidence="6 9" id="KW-1133">Transmembrane helix</keyword>
<evidence type="ECO:0000256" key="6">
    <source>
        <dbReference type="ARBA" id="ARBA00022989"/>
    </source>
</evidence>
<comment type="caution">
    <text evidence="12">The sequence shown here is derived from an EMBL/GenBank/DDBJ whole genome shotgun (WGS) entry which is preliminary data.</text>
</comment>
<dbReference type="Gene3D" id="3.40.50.11690">
    <property type="entry name" value="Cell division protein FtsQ/DivIB"/>
    <property type="match status" value="1"/>
</dbReference>
<keyword evidence="5 9" id="KW-0812">Transmembrane</keyword>
<keyword evidence="7 9" id="KW-0472">Membrane</keyword>
<sequence>MATTNRTIRTGSGIHSTRRNSSSGNQPLKPKSSGRRGLYVLAGVVVCVALVMVQNRAGISGFLNRPVSKVRIENQWQRISEVEVSKVLAPFMGNGFFDFDVVEAKIELELHPWILQASVTRIWPDTLSLHLTEQVAIARWGNEQLLNQYGEIFQPERLLELNSLPLLTGPEDSQEAVMLQYQKLNQILFPAGLRLSGLSLSKRGSWDYLLNEQMQVAAGRDDVFEKTQRFIDFYMSQPFEQSSQFLSIDLRYGNGIAVRDTGSNFTGVAIR</sequence>
<proteinExistence type="inferred from homology"/>
<evidence type="ECO:0000313" key="12">
    <source>
        <dbReference type="EMBL" id="PCI81880.1"/>
    </source>
</evidence>
<dbReference type="Pfam" id="PF08478">
    <property type="entry name" value="POTRA_1"/>
    <property type="match status" value="1"/>
</dbReference>
<feature type="domain" description="POTRA" evidence="11">
    <location>
        <begin position="65"/>
        <end position="134"/>
    </location>
</feature>
<accession>A0A2A4XH28</accession>
<name>A0A2A4XH28_9GAMM</name>
<evidence type="ECO:0000256" key="3">
    <source>
        <dbReference type="ARBA" id="ARBA00022519"/>
    </source>
</evidence>
<evidence type="ECO:0000256" key="7">
    <source>
        <dbReference type="ARBA" id="ARBA00023136"/>
    </source>
</evidence>
<dbReference type="Pfam" id="PF03799">
    <property type="entry name" value="FtsQ_DivIB_C"/>
    <property type="match status" value="1"/>
</dbReference>
<dbReference type="AlphaFoldDB" id="A0A2A4XH28"/>
<evidence type="ECO:0000313" key="13">
    <source>
        <dbReference type="Proteomes" id="UP000218767"/>
    </source>
</evidence>
<dbReference type="GO" id="GO:0005886">
    <property type="term" value="C:plasma membrane"/>
    <property type="evidence" value="ECO:0007669"/>
    <property type="project" value="UniProtKB-SubCell"/>
</dbReference>
<comment type="function">
    <text evidence="9">Essential cell division protein. May link together the upstream cell division proteins, which are predominantly cytoplasmic, with the downstream cell division proteins, which are predominantly periplasmic. May control correct divisome assembly.</text>
</comment>
<evidence type="ECO:0000256" key="1">
    <source>
        <dbReference type="ARBA" id="ARBA00004370"/>
    </source>
</evidence>
<feature type="compositionally biased region" description="Polar residues" evidence="10">
    <location>
        <begin position="1"/>
        <end position="26"/>
    </location>
</feature>
<comment type="similarity">
    <text evidence="9">Belongs to the FtsQ/DivIB family. FtsQ subfamily.</text>
</comment>
<dbReference type="Gene3D" id="3.10.20.310">
    <property type="entry name" value="membrane protein fhac"/>
    <property type="match status" value="1"/>
</dbReference>
<reference evidence="13" key="1">
    <citation type="submission" date="2017-08" db="EMBL/GenBank/DDBJ databases">
        <title>A dynamic microbial community with high functional redundancy inhabits the cold, oxic subseafloor aquifer.</title>
        <authorList>
            <person name="Tully B.J."/>
            <person name="Wheat C.G."/>
            <person name="Glazer B.T."/>
            <person name="Huber J.A."/>
        </authorList>
    </citation>
    <scope>NUCLEOTIDE SEQUENCE [LARGE SCALE GENOMIC DNA]</scope>
</reference>
<dbReference type="HAMAP" id="MF_00911">
    <property type="entry name" value="FtsQ_subfam"/>
    <property type="match status" value="1"/>
</dbReference>
<evidence type="ECO:0000256" key="5">
    <source>
        <dbReference type="ARBA" id="ARBA00022692"/>
    </source>
</evidence>
<evidence type="ECO:0000256" key="4">
    <source>
        <dbReference type="ARBA" id="ARBA00022618"/>
    </source>
</evidence>
<dbReference type="PROSITE" id="PS51779">
    <property type="entry name" value="POTRA"/>
    <property type="match status" value="1"/>
</dbReference>
<dbReference type="GO" id="GO:0043093">
    <property type="term" value="P:FtsZ-dependent cytokinesis"/>
    <property type="evidence" value="ECO:0007669"/>
    <property type="project" value="UniProtKB-UniRule"/>
</dbReference>
<organism evidence="12 13">
    <name type="scientific">SAR86 cluster bacterium</name>
    <dbReference type="NCBI Taxonomy" id="2030880"/>
    <lineage>
        <taxon>Bacteria</taxon>
        <taxon>Pseudomonadati</taxon>
        <taxon>Pseudomonadota</taxon>
        <taxon>Gammaproteobacteria</taxon>
        <taxon>SAR86 cluster</taxon>
    </lineage>
</organism>
<keyword evidence="8 9" id="KW-0131">Cell cycle</keyword>
<evidence type="ECO:0000256" key="9">
    <source>
        <dbReference type="HAMAP-Rule" id="MF_00911"/>
    </source>
</evidence>
<evidence type="ECO:0000259" key="11">
    <source>
        <dbReference type="PROSITE" id="PS51779"/>
    </source>
</evidence>
<dbReference type="PANTHER" id="PTHR35851:SF1">
    <property type="entry name" value="CELL DIVISION PROTEIN FTSQ"/>
    <property type="match status" value="1"/>
</dbReference>
<evidence type="ECO:0000256" key="2">
    <source>
        <dbReference type="ARBA" id="ARBA00022475"/>
    </source>
</evidence>
<comment type="subcellular location">
    <subcellularLocation>
        <location evidence="9">Cell inner membrane</location>
        <topology evidence="9">Single-pass type II membrane protein</topology>
    </subcellularLocation>
    <subcellularLocation>
        <location evidence="1">Membrane</location>
    </subcellularLocation>
    <text evidence="9">Localizes to the division septum.</text>
</comment>
<protein>
    <recommendedName>
        <fullName evidence="9">Cell division protein FtsQ</fullName>
    </recommendedName>
</protein>
<keyword evidence="2 9" id="KW-1003">Cell membrane</keyword>
<evidence type="ECO:0000256" key="8">
    <source>
        <dbReference type="ARBA" id="ARBA00023306"/>
    </source>
</evidence>
<dbReference type="InterPro" id="IPR034746">
    <property type="entry name" value="POTRA"/>
</dbReference>